<dbReference type="EC" id="5.6.2.4" evidence="7"/>
<dbReference type="GO" id="GO:0009378">
    <property type="term" value="F:four-way junction helicase activity"/>
    <property type="evidence" value="ECO:0007669"/>
    <property type="project" value="TreeGrafter"/>
</dbReference>
<evidence type="ECO:0000256" key="5">
    <source>
        <dbReference type="ARBA" id="ARBA00023235"/>
    </source>
</evidence>
<proteinExistence type="inferred from homology"/>
<dbReference type="Pfam" id="PF00271">
    <property type="entry name" value="Helicase_C"/>
    <property type="match status" value="1"/>
</dbReference>
<evidence type="ECO:0000313" key="13">
    <source>
        <dbReference type="Ensembl" id="ENSNMLP00000030557.1"/>
    </source>
</evidence>
<keyword evidence="10" id="KW-1133">Transmembrane helix</keyword>
<evidence type="ECO:0000256" key="2">
    <source>
        <dbReference type="ARBA" id="ARBA00022741"/>
    </source>
</evidence>
<feature type="domain" description="Helicase C-terminal" evidence="12">
    <location>
        <begin position="276"/>
        <end position="439"/>
    </location>
</feature>
<evidence type="ECO:0000256" key="3">
    <source>
        <dbReference type="ARBA" id="ARBA00022840"/>
    </source>
</evidence>
<evidence type="ECO:0000256" key="1">
    <source>
        <dbReference type="ARBA" id="ARBA00005446"/>
    </source>
</evidence>
<keyword evidence="3" id="KW-0067">ATP-binding</keyword>
<dbReference type="GO" id="GO:0005694">
    <property type="term" value="C:chromosome"/>
    <property type="evidence" value="ECO:0007669"/>
    <property type="project" value="TreeGrafter"/>
</dbReference>
<keyword evidence="5" id="KW-0413">Isomerase</keyword>
<evidence type="ECO:0000256" key="6">
    <source>
        <dbReference type="ARBA" id="ARBA00034617"/>
    </source>
</evidence>
<dbReference type="GO" id="GO:0005524">
    <property type="term" value="F:ATP binding"/>
    <property type="evidence" value="ECO:0007669"/>
    <property type="project" value="UniProtKB-KW"/>
</dbReference>
<dbReference type="InterPro" id="IPR011545">
    <property type="entry name" value="DEAD/DEAH_box_helicase_dom"/>
</dbReference>
<dbReference type="GO" id="GO:0043138">
    <property type="term" value="F:3'-5' DNA helicase activity"/>
    <property type="evidence" value="ECO:0007669"/>
    <property type="project" value="UniProtKB-EC"/>
</dbReference>
<dbReference type="InterPro" id="IPR014001">
    <property type="entry name" value="Helicase_ATP-bd"/>
</dbReference>
<dbReference type="Gene3D" id="3.40.50.300">
    <property type="entry name" value="P-loop containing nucleotide triphosphate hydrolases"/>
    <property type="match status" value="2"/>
</dbReference>
<comment type="similarity">
    <text evidence="1">Belongs to the helicase family. RecQ subfamily.</text>
</comment>
<evidence type="ECO:0000256" key="4">
    <source>
        <dbReference type="ARBA" id="ARBA00023125"/>
    </source>
</evidence>
<evidence type="ECO:0000256" key="7">
    <source>
        <dbReference type="ARBA" id="ARBA00034808"/>
    </source>
</evidence>
<evidence type="ECO:0000259" key="11">
    <source>
        <dbReference type="PROSITE" id="PS51192"/>
    </source>
</evidence>
<evidence type="ECO:0000256" key="9">
    <source>
        <dbReference type="SAM" id="MobiDB-lite"/>
    </source>
</evidence>
<reference evidence="13" key="1">
    <citation type="submission" date="2025-08" db="UniProtKB">
        <authorList>
            <consortium name="Ensembl"/>
        </authorList>
    </citation>
    <scope>IDENTIFICATION</scope>
</reference>
<name>A0A8C6U4X2_9GOBI</name>
<dbReference type="GO" id="GO:0005737">
    <property type="term" value="C:cytoplasm"/>
    <property type="evidence" value="ECO:0007669"/>
    <property type="project" value="TreeGrafter"/>
</dbReference>
<dbReference type="Pfam" id="PF00270">
    <property type="entry name" value="DEAD"/>
    <property type="match status" value="1"/>
</dbReference>
<dbReference type="AlphaFoldDB" id="A0A8C6U4X2"/>
<keyword evidence="14" id="KW-1185">Reference proteome</keyword>
<comment type="catalytic activity">
    <reaction evidence="6">
        <text>Couples ATP hydrolysis with the unwinding of duplex DNA by translocating in the 3'-5' direction.</text>
        <dbReference type="EC" id="5.6.2.4"/>
    </reaction>
</comment>
<dbReference type="Proteomes" id="UP000694523">
    <property type="component" value="Unplaced"/>
</dbReference>
<keyword evidence="2" id="KW-0547">Nucleotide-binding</keyword>
<organism evidence="13 14">
    <name type="scientific">Neogobius melanostomus</name>
    <name type="common">round goby</name>
    <dbReference type="NCBI Taxonomy" id="47308"/>
    <lineage>
        <taxon>Eukaryota</taxon>
        <taxon>Metazoa</taxon>
        <taxon>Chordata</taxon>
        <taxon>Craniata</taxon>
        <taxon>Vertebrata</taxon>
        <taxon>Euteleostomi</taxon>
        <taxon>Actinopterygii</taxon>
        <taxon>Neopterygii</taxon>
        <taxon>Teleostei</taxon>
        <taxon>Neoteleostei</taxon>
        <taxon>Acanthomorphata</taxon>
        <taxon>Gobiaria</taxon>
        <taxon>Gobiiformes</taxon>
        <taxon>Gobioidei</taxon>
        <taxon>Gobiidae</taxon>
        <taxon>Benthophilinae</taxon>
        <taxon>Neogobiini</taxon>
        <taxon>Neogobius</taxon>
    </lineage>
</organism>
<dbReference type="SMART" id="SM00490">
    <property type="entry name" value="HELICc"/>
    <property type="match status" value="1"/>
</dbReference>
<accession>A0A8C6U4X2</accession>
<evidence type="ECO:0000256" key="8">
    <source>
        <dbReference type="ARBA" id="ARBA00044566"/>
    </source>
</evidence>
<keyword evidence="10" id="KW-0472">Membrane</keyword>
<sequence length="617" mass="69156">MCRAHRAKPRIDVAWPARHSSFLFKRRTVWTAPRSLSFHDFTHIGPITHREAGLHFPKRRKPSPHSTKTLEMACAASDTMFSSALSTVLSSLENIKSLKPEQETALEAFLMKKDVFAMLPTGFGKSLIYQLSPLVAKEMKLFPNPVVVVVSPLVALMEQQVVEASRLGIVAMQLGVNSYEEILNGKPQLLFGSPESWLLNRKWCGFLATMTELVGIVVDEVHLTYKCFARLGELRSIVQPGEKTWHFWFYLFFGLCFPGTPVLALTATADLAARARVKRQLHLENATVITASPNRENVRLGLKKIAGSSLEYPQRNQENMLIGMFHSKTLADNKRRVLSSLSGEGNCRVIVATTALGMGLHFSSISHVVMYGLPDDLEAVVQQIGRAGRDGKQSHAIVYAITQHTRVDDTVKKLVQTCQKSCFRKFLFSYFEESVSVVEPGHLCCTYCHNKCQCHTDGCNQPMPVYETYERDILPQATRQVTEDDRVMLRQLLEEYRCTLLMEGTHLYTSTTACTGFGVELVQEIIEHSANIFDVNYIIQHLPVFQKKHAEDILLIINTVFKDVKCCPTTSTTPVAIPPLDIDYTGYVDKDNFDQDCEDTPSDTSPVSGVTSLEPSD</sequence>
<dbReference type="PANTHER" id="PTHR13710:SF105">
    <property type="entry name" value="ATP-DEPENDENT DNA HELICASE Q1"/>
    <property type="match status" value="1"/>
</dbReference>
<feature type="domain" description="Helicase ATP-binding" evidence="11">
    <location>
        <begin position="106"/>
        <end position="287"/>
    </location>
</feature>
<dbReference type="PROSITE" id="PS51194">
    <property type="entry name" value="HELICASE_CTER"/>
    <property type="match status" value="1"/>
</dbReference>
<dbReference type="PROSITE" id="PS51192">
    <property type="entry name" value="HELICASE_ATP_BIND_1"/>
    <property type="match status" value="1"/>
</dbReference>
<evidence type="ECO:0000313" key="14">
    <source>
        <dbReference type="Proteomes" id="UP000694523"/>
    </source>
</evidence>
<dbReference type="GO" id="GO:0003677">
    <property type="term" value="F:DNA binding"/>
    <property type="evidence" value="ECO:0007669"/>
    <property type="project" value="UniProtKB-KW"/>
</dbReference>
<dbReference type="Ensembl" id="ENSNMLT00000034076.1">
    <property type="protein sequence ID" value="ENSNMLP00000030557.1"/>
    <property type="gene ID" value="ENSNMLG00000019265.1"/>
</dbReference>
<dbReference type="PANTHER" id="PTHR13710">
    <property type="entry name" value="DNA HELICASE RECQ FAMILY MEMBER"/>
    <property type="match status" value="1"/>
</dbReference>
<evidence type="ECO:0000259" key="12">
    <source>
        <dbReference type="PROSITE" id="PS51194"/>
    </source>
</evidence>
<feature type="transmembrane region" description="Helical" evidence="10">
    <location>
        <begin position="247"/>
        <end position="273"/>
    </location>
</feature>
<feature type="region of interest" description="Disordered" evidence="9">
    <location>
        <begin position="594"/>
        <end position="617"/>
    </location>
</feature>
<dbReference type="SMART" id="SM00487">
    <property type="entry name" value="DEXDc"/>
    <property type="match status" value="1"/>
</dbReference>
<evidence type="ECO:0000256" key="10">
    <source>
        <dbReference type="SAM" id="Phobius"/>
    </source>
</evidence>
<protein>
    <recommendedName>
        <fullName evidence="7">DNA 3'-5' helicase</fullName>
        <ecNumber evidence="7">5.6.2.4</ecNumber>
    </recommendedName>
    <alternativeName>
        <fullName evidence="8">DNA 3'-5' helicase Q1</fullName>
    </alternativeName>
</protein>
<dbReference type="GO" id="GO:0000724">
    <property type="term" value="P:double-strand break repair via homologous recombination"/>
    <property type="evidence" value="ECO:0007669"/>
    <property type="project" value="TreeGrafter"/>
</dbReference>
<reference evidence="13" key="2">
    <citation type="submission" date="2025-09" db="UniProtKB">
        <authorList>
            <consortium name="Ensembl"/>
        </authorList>
    </citation>
    <scope>IDENTIFICATION</scope>
</reference>
<feature type="compositionally biased region" description="Polar residues" evidence="9">
    <location>
        <begin position="602"/>
        <end position="617"/>
    </location>
</feature>
<keyword evidence="10" id="KW-0812">Transmembrane</keyword>
<dbReference type="InterPro" id="IPR027417">
    <property type="entry name" value="P-loop_NTPase"/>
</dbReference>
<dbReference type="SUPFAM" id="SSF52540">
    <property type="entry name" value="P-loop containing nucleoside triphosphate hydrolases"/>
    <property type="match status" value="1"/>
</dbReference>
<dbReference type="InterPro" id="IPR001650">
    <property type="entry name" value="Helicase_C-like"/>
</dbReference>
<keyword evidence="4" id="KW-0238">DNA-binding</keyword>